<dbReference type="InterPro" id="IPR017601">
    <property type="entry name" value="DGQHR-contain_dom"/>
</dbReference>
<proteinExistence type="predicted"/>
<sequence>MGRKRTTRRKTTGFTYSLPAIRSFQAGQPYFTTAIPFGVLAKLLEPNAINAGVEPLDRDRTRAISQYITKYEETYVLPAVTLSTAGDCDFVSLCDSDTGVTAGTLMLPMDASLKIHDGQYRLHAIARTVAEEPHLASETLPVVIYADRNGCDRRFGDIKANQRKSGRAERIVSDSADPIANVTREVIANVSAFTDAIEMVKTTISNRSRNLFTFSALYQANEILLAAQQDQSLEDQAGFAVAFWQTVQDAMPDWTSDTPRVELRKQTVHAHGVALCAIATAGAVIVDRYPKTWTRRLAKLKSIDWSRSNTRVWEGKVMLGGRMTKSAASIDLTAKVLLRLLGSD</sequence>
<evidence type="ECO:0008006" key="3">
    <source>
        <dbReference type="Google" id="ProtNLM"/>
    </source>
</evidence>
<dbReference type="Pfam" id="PF14072">
    <property type="entry name" value="DndB"/>
    <property type="match status" value="1"/>
</dbReference>
<dbReference type="NCBIfam" id="TIGR03187">
    <property type="entry name" value="DGQHR"/>
    <property type="match status" value="1"/>
</dbReference>
<evidence type="ECO:0000313" key="2">
    <source>
        <dbReference type="Proteomes" id="UP000320176"/>
    </source>
</evidence>
<gene>
    <name evidence="1" type="ORF">Pla52n_37760</name>
</gene>
<comment type="caution">
    <text evidence="1">The sequence shown here is derived from an EMBL/GenBank/DDBJ whole genome shotgun (WGS) entry which is preliminary data.</text>
</comment>
<dbReference type="OrthoDB" id="3524978at2"/>
<evidence type="ECO:0000313" key="1">
    <source>
        <dbReference type="EMBL" id="TWU02717.1"/>
    </source>
</evidence>
<dbReference type="CDD" id="cd16412">
    <property type="entry name" value="dndB"/>
    <property type="match status" value="1"/>
</dbReference>
<dbReference type="Proteomes" id="UP000320176">
    <property type="component" value="Unassembled WGS sequence"/>
</dbReference>
<dbReference type="InterPro" id="IPR017642">
    <property type="entry name" value="DNA_S_mod_DndB"/>
</dbReference>
<name>A0A5C6ATE7_9BACT</name>
<dbReference type="AlphaFoldDB" id="A0A5C6ATE7"/>
<dbReference type="EMBL" id="SJPN01000004">
    <property type="protein sequence ID" value="TWU02717.1"/>
    <property type="molecule type" value="Genomic_DNA"/>
</dbReference>
<protein>
    <recommendedName>
        <fullName evidence="3">DNA sulfur modification protein DndB</fullName>
    </recommendedName>
</protein>
<reference evidence="1 2" key="1">
    <citation type="submission" date="2019-02" db="EMBL/GenBank/DDBJ databases">
        <title>Deep-cultivation of Planctomycetes and their phenomic and genomic characterization uncovers novel biology.</title>
        <authorList>
            <person name="Wiegand S."/>
            <person name="Jogler M."/>
            <person name="Boedeker C."/>
            <person name="Pinto D."/>
            <person name="Vollmers J."/>
            <person name="Rivas-Marin E."/>
            <person name="Kohn T."/>
            <person name="Peeters S.H."/>
            <person name="Heuer A."/>
            <person name="Rast P."/>
            <person name="Oberbeckmann S."/>
            <person name="Bunk B."/>
            <person name="Jeske O."/>
            <person name="Meyerdierks A."/>
            <person name="Storesund J.E."/>
            <person name="Kallscheuer N."/>
            <person name="Luecker S."/>
            <person name="Lage O.M."/>
            <person name="Pohl T."/>
            <person name="Merkel B.J."/>
            <person name="Hornburger P."/>
            <person name="Mueller R.-W."/>
            <person name="Bruemmer F."/>
            <person name="Labrenz M."/>
            <person name="Spormann A.M."/>
            <person name="Op Den Camp H."/>
            <person name="Overmann J."/>
            <person name="Amann R."/>
            <person name="Jetten M.S.M."/>
            <person name="Mascher T."/>
            <person name="Medema M.H."/>
            <person name="Devos D.P."/>
            <person name="Kaster A.-K."/>
            <person name="Ovreas L."/>
            <person name="Rohde M."/>
            <person name="Galperin M.Y."/>
            <person name="Jogler C."/>
        </authorList>
    </citation>
    <scope>NUCLEOTIDE SEQUENCE [LARGE SCALE GENOMIC DNA]</scope>
    <source>
        <strain evidence="1 2">Pla52n</strain>
    </source>
</reference>
<organism evidence="1 2">
    <name type="scientific">Stieleria varia</name>
    <dbReference type="NCBI Taxonomy" id="2528005"/>
    <lineage>
        <taxon>Bacteria</taxon>
        <taxon>Pseudomonadati</taxon>
        <taxon>Planctomycetota</taxon>
        <taxon>Planctomycetia</taxon>
        <taxon>Pirellulales</taxon>
        <taxon>Pirellulaceae</taxon>
        <taxon>Stieleria</taxon>
    </lineage>
</organism>
<dbReference type="RefSeq" id="WP_146520993.1">
    <property type="nucleotide sequence ID" value="NZ_CP151726.1"/>
</dbReference>
<accession>A0A5C6ATE7</accession>
<keyword evidence="2" id="KW-1185">Reference proteome</keyword>